<comment type="caution">
    <text evidence="2">The sequence shown here is derived from an EMBL/GenBank/DDBJ whole genome shotgun (WGS) entry which is preliminary data.</text>
</comment>
<keyword evidence="3" id="KW-1185">Reference proteome</keyword>
<protein>
    <submittedName>
        <fullName evidence="2">Uncharacterized protein</fullName>
    </submittedName>
</protein>
<sequence>MTSLLKKVTKNEKGSVSATSESRSRSPSKAAPREGKLGIIPVYRTFRIVDTGVEPEKDFEDDEALANQLIPELQRLRIENQYLFEQNRAVSRELGQAKLTAQALRQIISQKDEELSRVRSENRRALVKVCSLEGMLYKSTARQRSSPPVIQTLDPAAMEFEDDDDEEPLTPPSKGRIPCVGLMENGSNFASVEYDGFSAVKTKHPFDFVKATNAILRNSRN</sequence>
<feature type="region of interest" description="Disordered" evidence="1">
    <location>
        <begin position="1"/>
        <end position="35"/>
    </location>
</feature>
<gene>
    <name evidence="2" type="ORF">K493DRAFT_306243</name>
</gene>
<organism evidence="2 3">
    <name type="scientific">Basidiobolus meristosporus CBS 931.73</name>
    <dbReference type="NCBI Taxonomy" id="1314790"/>
    <lineage>
        <taxon>Eukaryota</taxon>
        <taxon>Fungi</taxon>
        <taxon>Fungi incertae sedis</taxon>
        <taxon>Zoopagomycota</taxon>
        <taxon>Entomophthoromycotina</taxon>
        <taxon>Basidiobolomycetes</taxon>
        <taxon>Basidiobolales</taxon>
        <taxon>Basidiobolaceae</taxon>
        <taxon>Basidiobolus</taxon>
    </lineage>
</organism>
<name>A0A1Y1XUA0_9FUNG</name>
<accession>A0A1Y1XUA0</accession>
<evidence type="ECO:0000256" key="1">
    <source>
        <dbReference type="SAM" id="MobiDB-lite"/>
    </source>
</evidence>
<dbReference type="OrthoDB" id="2422919at2759"/>
<dbReference type="AlphaFoldDB" id="A0A1Y1XUA0"/>
<feature type="compositionally biased region" description="Low complexity" evidence="1">
    <location>
        <begin position="15"/>
        <end position="30"/>
    </location>
</feature>
<dbReference type="InParanoid" id="A0A1Y1XUA0"/>
<evidence type="ECO:0000313" key="2">
    <source>
        <dbReference type="EMBL" id="ORX88864.1"/>
    </source>
</evidence>
<proteinExistence type="predicted"/>
<dbReference type="Proteomes" id="UP000193498">
    <property type="component" value="Unassembled WGS sequence"/>
</dbReference>
<reference evidence="2 3" key="1">
    <citation type="submission" date="2016-07" db="EMBL/GenBank/DDBJ databases">
        <title>Pervasive Adenine N6-methylation of Active Genes in Fungi.</title>
        <authorList>
            <consortium name="DOE Joint Genome Institute"/>
            <person name="Mondo S.J."/>
            <person name="Dannebaum R.O."/>
            <person name="Kuo R.C."/>
            <person name="Labutti K."/>
            <person name="Haridas S."/>
            <person name="Kuo A."/>
            <person name="Salamov A."/>
            <person name="Ahrendt S.R."/>
            <person name="Lipzen A."/>
            <person name="Sullivan W."/>
            <person name="Andreopoulos W.B."/>
            <person name="Clum A."/>
            <person name="Lindquist E."/>
            <person name="Daum C."/>
            <person name="Ramamoorthy G.K."/>
            <person name="Gryganskyi A."/>
            <person name="Culley D."/>
            <person name="Magnuson J.K."/>
            <person name="James T.Y."/>
            <person name="O'Malley M.A."/>
            <person name="Stajich J.E."/>
            <person name="Spatafora J.W."/>
            <person name="Visel A."/>
            <person name="Grigoriev I.V."/>
        </authorList>
    </citation>
    <scope>NUCLEOTIDE SEQUENCE [LARGE SCALE GENOMIC DNA]</scope>
    <source>
        <strain evidence="2 3">CBS 931.73</strain>
    </source>
</reference>
<evidence type="ECO:0000313" key="3">
    <source>
        <dbReference type="Proteomes" id="UP000193498"/>
    </source>
</evidence>
<dbReference type="EMBL" id="MCFE01000492">
    <property type="protein sequence ID" value="ORX88864.1"/>
    <property type="molecule type" value="Genomic_DNA"/>
</dbReference>